<feature type="domain" description="PiggyBac transposable element-derived protein" evidence="2">
    <location>
        <begin position="93"/>
        <end position="191"/>
    </location>
</feature>
<proteinExistence type="predicted"/>
<dbReference type="AlphaFoldDB" id="A0AAV1KUI9"/>
<evidence type="ECO:0000259" key="2">
    <source>
        <dbReference type="Pfam" id="PF13843"/>
    </source>
</evidence>
<dbReference type="PANTHER" id="PTHR47272:SF2">
    <property type="entry name" value="PIGGYBAC TRANSPOSABLE ELEMENT-DERIVED PROTEIN 3-LIKE"/>
    <property type="match status" value="1"/>
</dbReference>
<reference evidence="3 4" key="1">
    <citation type="submission" date="2023-11" db="EMBL/GenBank/DDBJ databases">
        <authorList>
            <person name="Hedman E."/>
            <person name="Englund M."/>
            <person name="Stromberg M."/>
            <person name="Nyberg Akerstrom W."/>
            <person name="Nylinder S."/>
            <person name="Jareborg N."/>
            <person name="Kallberg Y."/>
            <person name="Kronander E."/>
        </authorList>
    </citation>
    <scope>NUCLEOTIDE SEQUENCE [LARGE SCALE GENOMIC DNA]</scope>
</reference>
<organism evidence="3 4">
    <name type="scientific">Parnassius mnemosyne</name>
    <name type="common">clouded apollo</name>
    <dbReference type="NCBI Taxonomy" id="213953"/>
    <lineage>
        <taxon>Eukaryota</taxon>
        <taxon>Metazoa</taxon>
        <taxon>Ecdysozoa</taxon>
        <taxon>Arthropoda</taxon>
        <taxon>Hexapoda</taxon>
        <taxon>Insecta</taxon>
        <taxon>Pterygota</taxon>
        <taxon>Neoptera</taxon>
        <taxon>Endopterygota</taxon>
        <taxon>Lepidoptera</taxon>
        <taxon>Glossata</taxon>
        <taxon>Ditrysia</taxon>
        <taxon>Papilionoidea</taxon>
        <taxon>Papilionidae</taxon>
        <taxon>Parnassiinae</taxon>
        <taxon>Parnassini</taxon>
        <taxon>Parnassius</taxon>
        <taxon>Driopa</taxon>
    </lineage>
</organism>
<protein>
    <recommendedName>
        <fullName evidence="2">PiggyBac transposable element-derived protein domain-containing protein</fullName>
    </recommendedName>
</protein>
<name>A0AAV1KUI9_9NEOP</name>
<dbReference type="Pfam" id="PF13843">
    <property type="entry name" value="DDE_Tnp_1_7"/>
    <property type="match status" value="1"/>
</dbReference>
<dbReference type="PANTHER" id="PTHR47272">
    <property type="entry name" value="DDE_TNP_1_7 DOMAIN-CONTAINING PROTEIN"/>
    <property type="match status" value="1"/>
</dbReference>
<comment type="caution">
    <text evidence="3">The sequence shown here is derived from an EMBL/GenBank/DDBJ whole genome shotgun (WGS) entry which is preliminary data.</text>
</comment>
<dbReference type="InterPro" id="IPR029526">
    <property type="entry name" value="PGBD"/>
</dbReference>
<evidence type="ECO:0000256" key="1">
    <source>
        <dbReference type="SAM" id="MobiDB-lite"/>
    </source>
</evidence>
<sequence>MITCDMFSLFFESSSTLDFPDEDGYDSEGKVRSISDFEPEPEELGEQSGSLEEEQSRSNVDYLTPKQNIKWRHRQILSDKDIKKKPRGFAQEVCSTDGDGTVVKWLDNKPANLASNFIGIGEKDLVKRWSKTEKKFIEFERPEIVRKYNHAMGGVDLLDQLMSYYRTFIKSKKWPLRMIFHESDLAVVQAFRDYNIDNDLLGIPKAKRLSLLRFRRRLSDALITPRRPGEVRPSIEVARDGVGHFTAHDGGSGTRCKLVGCKGKSRIKCVKCKVHLCFTKDKNCFLVFHS</sequence>
<feature type="region of interest" description="Disordered" evidence="1">
    <location>
        <begin position="15"/>
        <end position="59"/>
    </location>
</feature>
<keyword evidence="4" id="KW-1185">Reference proteome</keyword>
<evidence type="ECO:0000313" key="4">
    <source>
        <dbReference type="Proteomes" id="UP001314205"/>
    </source>
</evidence>
<gene>
    <name evidence="3" type="ORF">PARMNEM_LOCUS7625</name>
</gene>
<dbReference type="Proteomes" id="UP001314205">
    <property type="component" value="Unassembled WGS sequence"/>
</dbReference>
<evidence type="ECO:0000313" key="3">
    <source>
        <dbReference type="EMBL" id="CAK1586716.1"/>
    </source>
</evidence>
<dbReference type="EMBL" id="CAVLGL010000081">
    <property type="protein sequence ID" value="CAK1586716.1"/>
    <property type="molecule type" value="Genomic_DNA"/>
</dbReference>
<accession>A0AAV1KUI9</accession>